<dbReference type="Gene3D" id="3.40.630.30">
    <property type="match status" value="1"/>
</dbReference>
<accession>A0A1H5UBB4</accession>
<evidence type="ECO:0000313" key="2">
    <source>
        <dbReference type="EMBL" id="SEF72405.1"/>
    </source>
</evidence>
<sequence length="176" mass="19759">MTQMMLSAPRLETERLILRGPEESDFDAVKAFMASERTKYMGGKSSSEWEIWRGFLGSIGHWALRGYGFFTVLDKQGNRLGRVGLLNHVMWPEPELGWHMFDGSEGKGFAYEAAMAIRDWAAKERKLDRLISQIHPDNVRSIALAERMGATLEKETTLLGDPCLIYRHPSVAGGAA</sequence>
<reference evidence="2 3" key="1">
    <citation type="submission" date="2016-10" db="EMBL/GenBank/DDBJ databases">
        <authorList>
            <person name="de Groot N.N."/>
        </authorList>
    </citation>
    <scope>NUCLEOTIDE SEQUENCE [LARGE SCALE GENOMIC DNA]</scope>
    <source>
        <strain evidence="2 3">DSM 26915</strain>
    </source>
</reference>
<evidence type="ECO:0000313" key="3">
    <source>
        <dbReference type="Proteomes" id="UP000236752"/>
    </source>
</evidence>
<keyword evidence="2" id="KW-0808">Transferase</keyword>
<dbReference type="InterPro" id="IPR051531">
    <property type="entry name" value="N-acetyltransferase"/>
</dbReference>
<dbReference type="EMBL" id="FNUZ01000001">
    <property type="protein sequence ID" value="SEF72405.1"/>
    <property type="molecule type" value="Genomic_DNA"/>
</dbReference>
<name>A0A1H5UBB4_9RHOB</name>
<dbReference type="PANTHER" id="PTHR43792:SF1">
    <property type="entry name" value="N-ACETYLTRANSFERASE DOMAIN-CONTAINING PROTEIN"/>
    <property type="match status" value="1"/>
</dbReference>
<gene>
    <name evidence="2" type="ORF">SAMN04488045_0941</name>
</gene>
<protein>
    <submittedName>
        <fullName evidence="2">Protein N-acetyltransferase, RimJ/RimL family</fullName>
    </submittedName>
</protein>
<dbReference type="AlphaFoldDB" id="A0A1H5UBB4"/>
<dbReference type="InterPro" id="IPR000182">
    <property type="entry name" value="GNAT_dom"/>
</dbReference>
<evidence type="ECO:0000259" key="1">
    <source>
        <dbReference type="Pfam" id="PF13302"/>
    </source>
</evidence>
<dbReference type="SUPFAM" id="SSF55729">
    <property type="entry name" value="Acyl-CoA N-acyltransferases (Nat)"/>
    <property type="match status" value="1"/>
</dbReference>
<keyword evidence="3" id="KW-1185">Reference proteome</keyword>
<proteinExistence type="predicted"/>
<feature type="domain" description="N-acetyltransferase" evidence="1">
    <location>
        <begin position="15"/>
        <end position="150"/>
    </location>
</feature>
<dbReference type="RefSeq" id="WP_327345874.1">
    <property type="nucleotide sequence ID" value="NZ_FNUZ01000001.1"/>
</dbReference>
<dbReference type="Pfam" id="PF13302">
    <property type="entry name" value="Acetyltransf_3"/>
    <property type="match status" value="1"/>
</dbReference>
<organism evidence="2 3">
    <name type="scientific">Thalassococcus halodurans</name>
    <dbReference type="NCBI Taxonomy" id="373675"/>
    <lineage>
        <taxon>Bacteria</taxon>
        <taxon>Pseudomonadati</taxon>
        <taxon>Pseudomonadota</taxon>
        <taxon>Alphaproteobacteria</taxon>
        <taxon>Rhodobacterales</taxon>
        <taxon>Roseobacteraceae</taxon>
        <taxon>Thalassococcus</taxon>
    </lineage>
</organism>
<dbReference type="Proteomes" id="UP000236752">
    <property type="component" value="Unassembled WGS sequence"/>
</dbReference>
<dbReference type="GO" id="GO:0016747">
    <property type="term" value="F:acyltransferase activity, transferring groups other than amino-acyl groups"/>
    <property type="evidence" value="ECO:0007669"/>
    <property type="project" value="InterPro"/>
</dbReference>
<dbReference type="PANTHER" id="PTHR43792">
    <property type="entry name" value="GNAT FAMILY, PUTATIVE (AFU_ORTHOLOGUE AFUA_3G00765)-RELATED-RELATED"/>
    <property type="match status" value="1"/>
</dbReference>
<dbReference type="InterPro" id="IPR016181">
    <property type="entry name" value="Acyl_CoA_acyltransferase"/>
</dbReference>